<evidence type="ECO:0000313" key="2">
    <source>
        <dbReference type="EMBL" id="AOW80112.1"/>
    </source>
</evidence>
<evidence type="ECO:0000256" key="1">
    <source>
        <dbReference type="SAM" id="MobiDB-lite"/>
    </source>
</evidence>
<accession>A0A1D8S435</accession>
<protein>
    <submittedName>
        <fullName evidence="2">Uncharacterized protein</fullName>
    </submittedName>
</protein>
<dbReference type="EMBL" id="CP016070">
    <property type="protein sequence ID" value="AOW80112.1"/>
    <property type="molecule type" value="Genomic_DNA"/>
</dbReference>
<reference evidence="2 3" key="1">
    <citation type="submission" date="2016-06" db="EMBL/GenBank/DDBJ databases">
        <title>Discovery of anaerobic lithoheterotrophic haloarchaeon capable of sulfur respiration by hydrogen and formate.</title>
        <authorList>
            <person name="Sorokin D.Y."/>
            <person name="Kublanov I.V."/>
            <person name="Roman P."/>
            <person name="Sinninghe Damste J.S."/>
            <person name="Golyshin P.N."/>
            <person name="Rojo D."/>
            <person name="Ciordia S."/>
            <person name="Mena Md.C."/>
            <person name="Ferrer M."/>
            <person name="Smedile F."/>
            <person name="Messina E."/>
            <person name="La Cono V."/>
            <person name="Yakimov M.M."/>
        </authorList>
    </citation>
    <scope>NUCLEOTIDE SEQUENCE [LARGE SCALE GENOMIC DNA]</scope>
    <source>
        <strain evidence="2 3">HTSR1</strain>
    </source>
</reference>
<name>A0A1D8S435_9EURY</name>
<feature type="region of interest" description="Disordered" evidence="1">
    <location>
        <begin position="225"/>
        <end position="245"/>
    </location>
</feature>
<evidence type="ECO:0000313" key="3">
    <source>
        <dbReference type="Proteomes" id="UP000185608"/>
    </source>
</evidence>
<dbReference type="RefSeq" id="WP_070364828.1">
    <property type="nucleotide sequence ID" value="NZ_CP016070.1"/>
</dbReference>
<dbReference type="Proteomes" id="UP000185608">
    <property type="component" value="Chromosome"/>
</dbReference>
<dbReference type="KEGG" id="halh:HTSR_0927"/>
<dbReference type="GeneID" id="29828926"/>
<dbReference type="AlphaFoldDB" id="A0A1D8S435"/>
<proteinExistence type="predicted"/>
<organism evidence="2 3">
    <name type="scientific">Halodesulfurarchaeum formicicum</name>
    <dbReference type="NCBI Taxonomy" id="1873524"/>
    <lineage>
        <taxon>Archaea</taxon>
        <taxon>Methanobacteriati</taxon>
        <taxon>Methanobacteriota</taxon>
        <taxon>Stenosarchaea group</taxon>
        <taxon>Halobacteria</taxon>
        <taxon>Halobacteriales</taxon>
        <taxon>Halobacteriaceae</taxon>
        <taxon>Halodesulfurarchaeum</taxon>
    </lineage>
</organism>
<gene>
    <name evidence="2" type="ORF">HTSR_0927</name>
</gene>
<sequence>MSRRVGAHIDELVPKTIGDVDSVQFTGTGAMRNCILPESAVGGIIELRAQVGEHSQFELTVIQRMQKRRGGSEGESPDWTIETTFARTEQSGHTKLDPFHYAVAVREQTPAGATSESTVRSLEAIATHDGYGHEESIAALLLTEIVANRKASTDSERSSRVSHAGSLAMLGSFNSAVDQGRIPWDEGSLDWQTVDELLGPDAETLAATVNVETAVSETQRRAAAKGRHFPAATAADGNSDANPGTTEQLSELLAEIQSVTLEIDGPTITASSATVKRQRARLESMLESYPERFSAALRDGNFGIAARAAADVSEPYEKLVLVYAFAELYHAIEELQRSEAAVRQIAAAITAFGTAIDRGNAEMAELSLKRASDAFVVVTKQLVNGAQPRLDDLRGVLTYHDLGDTFDRHVDRREELGRSARSEYDAVADGLVAAARRQHERAEKAREAFYLFTNERSR</sequence>